<name>A0A4R0XHE2_9BURK</name>
<protein>
    <submittedName>
        <fullName evidence="3">ATPase</fullName>
    </submittedName>
</protein>
<feature type="domain" description="ATPase" evidence="1">
    <location>
        <begin position="6"/>
        <end position="190"/>
    </location>
</feature>
<comment type="caution">
    <text evidence="3">The sequence shown here is derived from an EMBL/GenBank/DDBJ whole genome shotgun (WGS) entry which is preliminary data.</text>
</comment>
<dbReference type="InterPro" id="IPR011579">
    <property type="entry name" value="ATPase_dom"/>
</dbReference>
<evidence type="ECO:0000259" key="2">
    <source>
        <dbReference type="Pfam" id="PF03008"/>
    </source>
</evidence>
<dbReference type="AlphaFoldDB" id="A0A4R0XHE2"/>
<dbReference type="EMBL" id="MWML01000003">
    <property type="protein sequence ID" value="TCG09986.1"/>
    <property type="molecule type" value="Genomic_DNA"/>
</dbReference>
<accession>A0A4R0XHE2</accession>
<dbReference type="InterPro" id="IPR004256">
    <property type="entry name" value="DUF234"/>
</dbReference>
<reference evidence="3 4" key="1">
    <citation type="submission" date="2017-02" db="EMBL/GenBank/DDBJ databases">
        <title>Paraburkholderia sophoroidis sp. nov. and Paraburkholderia steynii sp. nov. rhizobial symbionts of the fynbos legume Hypocalyptus sophoroides.</title>
        <authorList>
            <person name="Steenkamp E.T."/>
            <person name="Beukes C.W."/>
            <person name="Van Zyl E."/>
            <person name="Avontuur J."/>
            <person name="Chan W.Y."/>
            <person name="Hassen A."/>
            <person name="Palmer M."/>
            <person name="Mthombeni L."/>
            <person name="Phalane F."/>
            <person name="Sereme K."/>
            <person name="Venter S.N."/>
        </authorList>
    </citation>
    <scope>NUCLEOTIDE SEQUENCE [LARGE SCALE GENOMIC DNA]</scope>
    <source>
        <strain evidence="3 4">HC1.1ba</strain>
    </source>
</reference>
<evidence type="ECO:0000259" key="1">
    <source>
        <dbReference type="Pfam" id="PF01637"/>
    </source>
</evidence>
<feature type="domain" description="DUF234" evidence="2">
    <location>
        <begin position="336"/>
        <end position="432"/>
    </location>
</feature>
<dbReference type="GO" id="GO:0005524">
    <property type="term" value="F:ATP binding"/>
    <property type="evidence" value="ECO:0007669"/>
    <property type="project" value="InterPro"/>
</dbReference>
<dbReference type="PANTHER" id="PTHR34704">
    <property type="entry name" value="ATPASE"/>
    <property type="match status" value="1"/>
</dbReference>
<sequence>MTDWRFYGRRSTLDQLRGLLEQPRWFFCRIQGRRRIGKTTLLRELASDEEALVERLFYVQIPDSDQIDVASQFRRALQDSLSNTVQALANDVHDFASMARAIATMNRAGIIVVLDEFQYFTSPQLAAFNSFLQAEVDVLRESKSGGLFVLGSLQSEMSALLDDRAAPLYGRLTHSFRLDHWDFEDLLTVYSDHDLEDPYQWLLLWTYFEGVPKFYRDAYGQGLFDASSDRLRNELLVRLFLNEGSPLSEEADTSFLREMKGQLLSILHFVADHPGTGHNELVASMQSPADTGRSLGAQLKKLVDNYGMIDRRHPVFSDSRSRNARYYVTDNFLQAWIAVVRPARDAARMQPRERVLEKAKPRSETLEGFAFEKLVRQLHVECSRKGKGDFPITSIEVGFWNRARSIDRLIEIDVVALNSEDKRVRFGSCKRSAGAHDNGALAAFENHIAGFMSTVEGRKLTGWEVEKVLFSPTFSRKETPGLEKAGYRCLDLNAYAQLF</sequence>
<dbReference type="Pfam" id="PF01637">
    <property type="entry name" value="ATPase_2"/>
    <property type="match status" value="1"/>
</dbReference>
<evidence type="ECO:0000313" key="3">
    <source>
        <dbReference type="EMBL" id="TCG09986.1"/>
    </source>
</evidence>
<keyword evidence="4" id="KW-1185">Reference proteome</keyword>
<dbReference type="InterPro" id="IPR027417">
    <property type="entry name" value="P-loop_NTPase"/>
</dbReference>
<dbReference type="Gene3D" id="3.40.50.300">
    <property type="entry name" value="P-loop containing nucleotide triphosphate hydrolases"/>
    <property type="match status" value="1"/>
</dbReference>
<organism evidence="3 4">
    <name type="scientific">Paraburkholderia steynii</name>
    <dbReference type="NCBI Taxonomy" id="1245441"/>
    <lineage>
        <taxon>Bacteria</taxon>
        <taxon>Pseudomonadati</taxon>
        <taxon>Pseudomonadota</taxon>
        <taxon>Betaproteobacteria</taxon>
        <taxon>Burkholderiales</taxon>
        <taxon>Burkholderiaceae</taxon>
        <taxon>Paraburkholderia</taxon>
    </lineage>
</organism>
<gene>
    <name evidence="3" type="ORF">BZM27_01585</name>
</gene>
<proteinExistence type="predicted"/>
<dbReference type="PANTHER" id="PTHR34704:SF1">
    <property type="entry name" value="ATPASE"/>
    <property type="match status" value="1"/>
</dbReference>
<dbReference type="SUPFAM" id="SSF52540">
    <property type="entry name" value="P-loop containing nucleoside triphosphate hydrolases"/>
    <property type="match status" value="1"/>
</dbReference>
<dbReference type="Proteomes" id="UP000294200">
    <property type="component" value="Unassembled WGS sequence"/>
</dbReference>
<dbReference type="Pfam" id="PF03008">
    <property type="entry name" value="DUF234"/>
    <property type="match status" value="1"/>
</dbReference>
<evidence type="ECO:0000313" key="4">
    <source>
        <dbReference type="Proteomes" id="UP000294200"/>
    </source>
</evidence>